<dbReference type="InParanoid" id="D8S4B2"/>
<feature type="compositionally biased region" description="Low complexity" evidence="1">
    <location>
        <begin position="374"/>
        <end position="396"/>
    </location>
</feature>
<dbReference type="KEGG" id="smo:SELMODRAFT_417991"/>
<feature type="region of interest" description="Disordered" evidence="1">
    <location>
        <begin position="287"/>
        <end position="312"/>
    </location>
</feature>
<protein>
    <recommendedName>
        <fullName evidence="2">J domain-containing protein</fullName>
    </recommendedName>
</protein>
<evidence type="ECO:0000259" key="2">
    <source>
        <dbReference type="PROSITE" id="PS50076"/>
    </source>
</evidence>
<feature type="region of interest" description="Disordered" evidence="1">
    <location>
        <begin position="364"/>
        <end position="421"/>
    </location>
</feature>
<reference evidence="3 4" key="1">
    <citation type="journal article" date="2011" name="Science">
        <title>The Selaginella genome identifies genetic changes associated with the evolution of vascular plants.</title>
        <authorList>
            <person name="Banks J.A."/>
            <person name="Nishiyama T."/>
            <person name="Hasebe M."/>
            <person name="Bowman J.L."/>
            <person name="Gribskov M."/>
            <person name="dePamphilis C."/>
            <person name="Albert V.A."/>
            <person name="Aono N."/>
            <person name="Aoyama T."/>
            <person name="Ambrose B.A."/>
            <person name="Ashton N.W."/>
            <person name="Axtell M.J."/>
            <person name="Barker E."/>
            <person name="Barker M.S."/>
            <person name="Bennetzen J.L."/>
            <person name="Bonawitz N.D."/>
            <person name="Chapple C."/>
            <person name="Cheng C."/>
            <person name="Correa L.G."/>
            <person name="Dacre M."/>
            <person name="DeBarry J."/>
            <person name="Dreyer I."/>
            <person name="Elias M."/>
            <person name="Engstrom E.M."/>
            <person name="Estelle M."/>
            <person name="Feng L."/>
            <person name="Finet C."/>
            <person name="Floyd S.K."/>
            <person name="Frommer W.B."/>
            <person name="Fujita T."/>
            <person name="Gramzow L."/>
            <person name="Gutensohn M."/>
            <person name="Harholt J."/>
            <person name="Hattori M."/>
            <person name="Heyl A."/>
            <person name="Hirai T."/>
            <person name="Hiwatashi Y."/>
            <person name="Ishikawa M."/>
            <person name="Iwata M."/>
            <person name="Karol K.G."/>
            <person name="Koehler B."/>
            <person name="Kolukisaoglu U."/>
            <person name="Kubo M."/>
            <person name="Kurata T."/>
            <person name="Lalonde S."/>
            <person name="Li K."/>
            <person name="Li Y."/>
            <person name="Litt A."/>
            <person name="Lyons E."/>
            <person name="Manning G."/>
            <person name="Maruyama T."/>
            <person name="Michael T.P."/>
            <person name="Mikami K."/>
            <person name="Miyazaki S."/>
            <person name="Morinaga S."/>
            <person name="Murata T."/>
            <person name="Mueller-Roeber B."/>
            <person name="Nelson D.R."/>
            <person name="Obara M."/>
            <person name="Oguri Y."/>
            <person name="Olmstead R.G."/>
            <person name="Onodera N."/>
            <person name="Petersen B.L."/>
            <person name="Pils B."/>
            <person name="Prigge M."/>
            <person name="Rensing S.A."/>
            <person name="Riano-Pachon D.M."/>
            <person name="Roberts A.W."/>
            <person name="Sato Y."/>
            <person name="Scheller H.V."/>
            <person name="Schulz B."/>
            <person name="Schulz C."/>
            <person name="Shakirov E.V."/>
            <person name="Shibagaki N."/>
            <person name="Shinohara N."/>
            <person name="Shippen D.E."/>
            <person name="Soerensen I."/>
            <person name="Sotooka R."/>
            <person name="Sugimoto N."/>
            <person name="Sugita M."/>
            <person name="Sumikawa N."/>
            <person name="Tanurdzic M."/>
            <person name="Theissen G."/>
            <person name="Ulvskov P."/>
            <person name="Wakazuki S."/>
            <person name="Weng J.K."/>
            <person name="Willats W.W."/>
            <person name="Wipf D."/>
            <person name="Wolf P.G."/>
            <person name="Yang L."/>
            <person name="Zimmer A.D."/>
            <person name="Zhu Q."/>
            <person name="Mitros T."/>
            <person name="Hellsten U."/>
            <person name="Loque D."/>
            <person name="Otillar R."/>
            <person name="Salamov A."/>
            <person name="Schmutz J."/>
            <person name="Shapiro H."/>
            <person name="Lindquist E."/>
            <person name="Lucas S."/>
            <person name="Rokhsar D."/>
            <person name="Grigoriev I.V."/>
        </authorList>
    </citation>
    <scope>NUCLEOTIDE SEQUENCE [LARGE SCALE GENOMIC DNA]</scope>
</reference>
<dbReference type="InterPro" id="IPR036869">
    <property type="entry name" value="J_dom_sf"/>
</dbReference>
<dbReference type="PRINTS" id="PR00625">
    <property type="entry name" value="JDOMAIN"/>
</dbReference>
<keyword evidence="4" id="KW-1185">Reference proteome</keyword>
<dbReference type="Gramene" id="EFJ20717">
    <property type="protein sequence ID" value="EFJ20717"/>
    <property type="gene ID" value="SELMODRAFT_417991"/>
</dbReference>
<dbReference type="Proteomes" id="UP000001514">
    <property type="component" value="Unassembled WGS sequence"/>
</dbReference>
<dbReference type="Gene3D" id="1.10.287.110">
    <property type="entry name" value="DnaJ domain"/>
    <property type="match status" value="1"/>
</dbReference>
<sequence>MAGKIEDDYASSFLEQARHCLRDGSYDRALSLLGRVERLRPTMGGISELAAIAQVCQAANWRCSCRMQVPRPRNPDWYRVLKVDEEADSIAIKKRYRQLALLLHPDKNKNVKSEEAFKLVSEVSICLSFGQKSACYSQESLRRKTEDASKSQTNFLKTEQERLQMFREKARARVTSLTQDIRTRRSRWNADLESAREKYQNKRVDRKSMFSEDRQTRESDVFQPGLQTGRKFHVTPESDLMSILRGRRPFERERSQVSESLDGLLSRLRKDSREEFSFSSYRAKKPLAEEVDTPESSRPREGAAAPFTDGQFGYFRDNHGQCSDITNRFFSKRVSSLAETLPARKLFKEEDEIVEESLETAAAASDLRRHTKAAEATTETSSHTEIRSSMAASSEATPPPAATQAGMWSSRGHHNLRGNLVGDESSATRTEYTESLFCCGSRKSVLKEQRQKSEELLKTLERLRQEAKSVAATLDKLKRKVDSHPGPGEEALRSPIVV</sequence>
<dbReference type="CDD" id="cd06257">
    <property type="entry name" value="DnaJ"/>
    <property type="match status" value="1"/>
</dbReference>
<dbReference type="eggNOG" id="KOG0714">
    <property type="taxonomic scope" value="Eukaryota"/>
</dbReference>
<gene>
    <name evidence="3" type="ORF">SELMODRAFT_417991</name>
</gene>
<dbReference type="InterPro" id="IPR001623">
    <property type="entry name" value="DnaJ_domain"/>
</dbReference>
<organism evidence="4">
    <name type="scientific">Selaginella moellendorffii</name>
    <name type="common">Spikemoss</name>
    <dbReference type="NCBI Taxonomy" id="88036"/>
    <lineage>
        <taxon>Eukaryota</taxon>
        <taxon>Viridiplantae</taxon>
        <taxon>Streptophyta</taxon>
        <taxon>Embryophyta</taxon>
        <taxon>Tracheophyta</taxon>
        <taxon>Lycopodiopsida</taxon>
        <taxon>Selaginellales</taxon>
        <taxon>Selaginellaceae</taxon>
        <taxon>Selaginella</taxon>
    </lineage>
</organism>
<evidence type="ECO:0000313" key="4">
    <source>
        <dbReference type="Proteomes" id="UP000001514"/>
    </source>
</evidence>
<dbReference type="PROSITE" id="PS50076">
    <property type="entry name" value="DNAJ_2"/>
    <property type="match status" value="1"/>
</dbReference>
<dbReference type="AlphaFoldDB" id="D8S4B2"/>
<dbReference type="SUPFAM" id="SSF46565">
    <property type="entry name" value="Chaperone J-domain"/>
    <property type="match status" value="1"/>
</dbReference>
<name>D8S4B2_SELML</name>
<evidence type="ECO:0000256" key="1">
    <source>
        <dbReference type="SAM" id="MobiDB-lite"/>
    </source>
</evidence>
<dbReference type="Pfam" id="PF00226">
    <property type="entry name" value="DnaJ"/>
    <property type="match status" value="1"/>
</dbReference>
<evidence type="ECO:0000313" key="3">
    <source>
        <dbReference type="EMBL" id="EFJ20717.1"/>
    </source>
</evidence>
<dbReference type="HOGENOM" id="CLU_595028_0_0_1"/>
<dbReference type="PANTHER" id="PTHR44137">
    <property type="entry name" value="BNAC03G44070D PROTEIN"/>
    <property type="match status" value="1"/>
</dbReference>
<feature type="domain" description="J" evidence="2">
    <location>
        <begin position="76"/>
        <end position="140"/>
    </location>
</feature>
<accession>D8S4B2</accession>
<dbReference type="PANTHER" id="PTHR44137:SF13">
    <property type="entry name" value="CHAPERONE DNAJ-DOMAIN SUPERFAMILY PROTEIN"/>
    <property type="match status" value="1"/>
</dbReference>
<proteinExistence type="predicted"/>
<dbReference type="EMBL" id="GL377601">
    <property type="protein sequence ID" value="EFJ20717.1"/>
    <property type="molecule type" value="Genomic_DNA"/>
</dbReference>
<dbReference type="SMART" id="SM00271">
    <property type="entry name" value="DnaJ"/>
    <property type="match status" value="1"/>
</dbReference>
<feature type="region of interest" description="Disordered" evidence="1">
    <location>
        <begin position="478"/>
        <end position="498"/>
    </location>
</feature>